<feature type="domain" description="RAG1 importin-binding" evidence="3">
    <location>
        <begin position="8"/>
        <end position="112"/>
    </location>
</feature>
<gene>
    <name evidence="4" type="ORF">PMEA_00010398</name>
</gene>
<evidence type="ECO:0000313" key="4">
    <source>
        <dbReference type="EMBL" id="CAH3033948.1"/>
    </source>
</evidence>
<feature type="coiled-coil region" evidence="1">
    <location>
        <begin position="707"/>
        <end position="740"/>
    </location>
</feature>
<dbReference type="Pfam" id="PF12560">
    <property type="entry name" value="RAG1_imp_bd"/>
    <property type="match status" value="1"/>
</dbReference>
<dbReference type="AlphaFoldDB" id="A0AAU9VNM1"/>
<name>A0AAU9VNM1_9CNID</name>
<evidence type="ECO:0000313" key="5">
    <source>
        <dbReference type="Proteomes" id="UP001159428"/>
    </source>
</evidence>
<organism evidence="4 5">
    <name type="scientific">Pocillopora meandrina</name>
    <dbReference type="NCBI Taxonomy" id="46732"/>
    <lineage>
        <taxon>Eukaryota</taxon>
        <taxon>Metazoa</taxon>
        <taxon>Cnidaria</taxon>
        <taxon>Anthozoa</taxon>
        <taxon>Hexacorallia</taxon>
        <taxon>Scleractinia</taxon>
        <taxon>Astrocoeniina</taxon>
        <taxon>Pocilloporidae</taxon>
        <taxon>Pocillopora</taxon>
    </lineage>
</organism>
<reference evidence="4 5" key="1">
    <citation type="submission" date="2022-05" db="EMBL/GenBank/DDBJ databases">
        <authorList>
            <consortium name="Genoscope - CEA"/>
            <person name="William W."/>
        </authorList>
    </citation>
    <scope>NUCLEOTIDE SEQUENCE [LARGE SCALE GENOMIC DNA]</scope>
</reference>
<feature type="region of interest" description="Disordered" evidence="2">
    <location>
        <begin position="193"/>
        <end position="216"/>
    </location>
</feature>
<evidence type="ECO:0000256" key="1">
    <source>
        <dbReference type="SAM" id="Coils"/>
    </source>
</evidence>
<evidence type="ECO:0000259" key="3">
    <source>
        <dbReference type="Pfam" id="PF12560"/>
    </source>
</evidence>
<keyword evidence="5" id="KW-1185">Reference proteome</keyword>
<comment type="caution">
    <text evidence="4">The sequence shown here is derived from an EMBL/GenBank/DDBJ whole genome shotgun (WGS) entry which is preliminary data.</text>
</comment>
<keyword evidence="1" id="KW-0175">Coiled coil</keyword>
<dbReference type="InterPro" id="IPR009689">
    <property type="entry name" value="DUF1280"/>
</dbReference>
<dbReference type="EMBL" id="CALNXJ010000002">
    <property type="protein sequence ID" value="CAH3033948.1"/>
    <property type="molecule type" value="Genomic_DNA"/>
</dbReference>
<accession>A0AAU9VNM1</accession>
<feature type="compositionally biased region" description="Basic and acidic residues" evidence="2">
    <location>
        <begin position="933"/>
        <end position="945"/>
    </location>
</feature>
<feature type="compositionally biased region" description="Basic and acidic residues" evidence="2">
    <location>
        <begin position="116"/>
        <end position="127"/>
    </location>
</feature>
<dbReference type="Pfam" id="PF06918">
    <property type="entry name" value="DUF1280"/>
    <property type="match status" value="1"/>
</dbReference>
<sequence>MANFGLSEHQQILEKICRICGERLKKAKDKYENSFLCADKTEIIFTAFGVKVRKDDLDMCPPKFCHKCYKLALRGGTRLAINVWPPHKRTGNCKICSFFKDQQKPGRKKKTKPGIKPREDSAEPKEQVEMVEGMSGTLSFQPDPASLSFSEEHQECCIQSPTTAPTHILTPSQRSVPVTPSLLAPVKPIPAAEEKGPAPVNVPSLQAEPTTTTDTNTTCRQQLTVDQLLTSPKEAYTSLKEEVGLFIIRQFLSQSQDGATILLKTGGQPLELVKRTRARKTTDEVTRKTARNRSKVVAETRTAVSGGAAGTQLKDELRAMGRLEREALLKEALGKEFKITIPRGDILAMKADLGETWYKVRKLRRWFDQWGLSSESEISQRKQVQSITDPANLVCEMVPFEFKKPGCHPEVREAEFGYVTDLNQFIHLHLSENEKNGRLTWNNAIPENAVHIKLGGDAGGGSFKMAFQIANLRHPNSKTNTVVFAMFHAKDSWANLKTALMKYKEQVNTLKEATWAGKKKVVFLFGDYEFLCKLFGVAGASVSTIRIVFAGKYPCLWCKINHEVMQVSCHKRGHAEKRSLENIQEDYDKFVVDGSVTSRQKFYHNVIHEKLLDIELDKVCVPGLHTSLGVFKKLFDELENQCFELGKKIQMVLAGDSEENDEKIQAFRAAQLHTRQAQQFNEKANYLQELLNLQSLHANVDIMPAYFTLLQEEIDKLLGNAKEEEKLADEQMELAAFEKANGPLSVHLDEVLKKMNVERQAYHGKSFIGNHVHTCCKEDNIIKLCSAVLTKTEELCPSLLSQAREISVKFEQVFKLFAACHFVYDSADYLNDGKIDKLEEDITNFLQFLREKFPDMTITPKLHMLEEHVCPFLRQWHMGLGFYGEQGIEGIHSEFNTQSQHFDHVKKKDTRLRQILVNHHIATSPELAGKAPKPKERNLKLKANE</sequence>
<dbReference type="Proteomes" id="UP001159428">
    <property type="component" value="Unassembled WGS sequence"/>
</dbReference>
<feature type="region of interest" description="Disordered" evidence="2">
    <location>
        <begin position="925"/>
        <end position="945"/>
    </location>
</feature>
<evidence type="ECO:0000256" key="2">
    <source>
        <dbReference type="SAM" id="MobiDB-lite"/>
    </source>
</evidence>
<proteinExistence type="predicted"/>
<feature type="compositionally biased region" description="Basic residues" evidence="2">
    <location>
        <begin position="105"/>
        <end position="115"/>
    </location>
</feature>
<feature type="region of interest" description="Disordered" evidence="2">
    <location>
        <begin position="104"/>
        <end position="127"/>
    </location>
</feature>
<protein>
    <recommendedName>
        <fullName evidence="3">RAG1 importin-binding domain-containing protein</fullName>
    </recommendedName>
</protein>
<dbReference type="PANTHER" id="PTHR31424">
    <property type="entry name" value="PROTEIN CBG23806"/>
    <property type="match status" value="1"/>
</dbReference>
<dbReference type="InterPro" id="IPR035714">
    <property type="entry name" value="RAG1_imp-bd"/>
</dbReference>